<protein>
    <submittedName>
        <fullName evidence="1">Uncharacterized protein</fullName>
    </submittedName>
</protein>
<organism evidence="1 2">
    <name type="scientific">Amanita muscaria (strain Koide BX008)</name>
    <dbReference type="NCBI Taxonomy" id="946122"/>
    <lineage>
        <taxon>Eukaryota</taxon>
        <taxon>Fungi</taxon>
        <taxon>Dikarya</taxon>
        <taxon>Basidiomycota</taxon>
        <taxon>Agaricomycotina</taxon>
        <taxon>Agaricomycetes</taxon>
        <taxon>Agaricomycetidae</taxon>
        <taxon>Agaricales</taxon>
        <taxon>Pluteineae</taxon>
        <taxon>Amanitaceae</taxon>
        <taxon>Amanita</taxon>
    </lineage>
</organism>
<proteinExistence type="predicted"/>
<gene>
    <name evidence="1" type="ORF">M378DRAFT_156108</name>
</gene>
<evidence type="ECO:0000313" key="2">
    <source>
        <dbReference type="Proteomes" id="UP000054549"/>
    </source>
</evidence>
<dbReference type="AlphaFoldDB" id="A0A0C2X6W1"/>
<reference evidence="1 2" key="1">
    <citation type="submission" date="2014-04" db="EMBL/GenBank/DDBJ databases">
        <title>Evolutionary Origins and Diversification of the Mycorrhizal Mutualists.</title>
        <authorList>
            <consortium name="DOE Joint Genome Institute"/>
            <consortium name="Mycorrhizal Genomics Consortium"/>
            <person name="Kohler A."/>
            <person name="Kuo A."/>
            <person name="Nagy L.G."/>
            <person name="Floudas D."/>
            <person name="Copeland A."/>
            <person name="Barry K.W."/>
            <person name="Cichocki N."/>
            <person name="Veneault-Fourrey C."/>
            <person name="LaButti K."/>
            <person name="Lindquist E.A."/>
            <person name="Lipzen A."/>
            <person name="Lundell T."/>
            <person name="Morin E."/>
            <person name="Murat C."/>
            <person name="Riley R."/>
            <person name="Ohm R."/>
            <person name="Sun H."/>
            <person name="Tunlid A."/>
            <person name="Henrissat B."/>
            <person name="Grigoriev I.V."/>
            <person name="Hibbett D.S."/>
            <person name="Martin F."/>
        </authorList>
    </citation>
    <scope>NUCLEOTIDE SEQUENCE [LARGE SCALE GENOMIC DNA]</scope>
    <source>
        <strain evidence="1 2">Koide BX008</strain>
    </source>
</reference>
<feature type="non-terminal residue" evidence="1">
    <location>
        <position position="72"/>
    </location>
</feature>
<dbReference type="HOGENOM" id="CLU_2729001_0_0_1"/>
<keyword evidence="2" id="KW-1185">Reference proteome</keyword>
<dbReference type="EMBL" id="KN818224">
    <property type="protein sequence ID" value="KIL70047.1"/>
    <property type="molecule type" value="Genomic_DNA"/>
</dbReference>
<evidence type="ECO:0000313" key="1">
    <source>
        <dbReference type="EMBL" id="KIL70047.1"/>
    </source>
</evidence>
<dbReference type="InParanoid" id="A0A0C2X6W1"/>
<sequence>MHPLHSLVSGSLLTLRKLQSSYFTTQGGPYIGIILQAFWIRKRGKVDVGQWCSIYNLETSLELSTRVHRCGC</sequence>
<accession>A0A0C2X6W1</accession>
<name>A0A0C2X6W1_AMAMK</name>
<dbReference type="Proteomes" id="UP000054549">
    <property type="component" value="Unassembled WGS sequence"/>
</dbReference>